<dbReference type="OrthoDB" id="7555100at2759"/>
<keyword evidence="3" id="KW-1185">Reference proteome</keyword>
<evidence type="ECO:0000259" key="1">
    <source>
        <dbReference type="Pfam" id="PF21788"/>
    </source>
</evidence>
<comment type="caution">
    <text evidence="2">The sequence shown here is derived from an EMBL/GenBank/DDBJ whole genome shotgun (WGS) entry which is preliminary data.</text>
</comment>
<dbReference type="Proteomes" id="UP000036403">
    <property type="component" value="Unassembled WGS sequence"/>
</dbReference>
<dbReference type="STRING" id="67767.A0A0J7KEK0"/>
<dbReference type="AlphaFoldDB" id="A0A0J7KEK0"/>
<proteinExistence type="predicted"/>
<dbReference type="InterPro" id="IPR048366">
    <property type="entry name" value="TNP-like_GBD"/>
</dbReference>
<dbReference type="PaxDb" id="67767-A0A0J7KEK0"/>
<dbReference type="Pfam" id="PF21788">
    <property type="entry name" value="TNP-like_GBD"/>
    <property type="match status" value="1"/>
</dbReference>
<organism evidence="2 3">
    <name type="scientific">Lasius niger</name>
    <name type="common">Black garden ant</name>
    <dbReference type="NCBI Taxonomy" id="67767"/>
    <lineage>
        <taxon>Eukaryota</taxon>
        <taxon>Metazoa</taxon>
        <taxon>Ecdysozoa</taxon>
        <taxon>Arthropoda</taxon>
        <taxon>Hexapoda</taxon>
        <taxon>Insecta</taxon>
        <taxon>Pterygota</taxon>
        <taxon>Neoptera</taxon>
        <taxon>Endopterygota</taxon>
        <taxon>Hymenoptera</taxon>
        <taxon>Apocrita</taxon>
        <taxon>Aculeata</taxon>
        <taxon>Formicoidea</taxon>
        <taxon>Formicidae</taxon>
        <taxon>Formicinae</taxon>
        <taxon>Lasius</taxon>
        <taxon>Lasius</taxon>
    </lineage>
</organism>
<evidence type="ECO:0000313" key="2">
    <source>
        <dbReference type="EMBL" id="KMQ88596.1"/>
    </source>
</evidence>
<protein>
    <submittedName>
        <fullName evidence="2">Transposable element p transposase</fullName>
    </submittedName>
</protein>
<accession>A0A0J7KEK0</accession>
<feature type="domain" description="Transposable element P transposase-like GTP-binding insertion" evidence="1">
    <location>
        <begin position="18"/>
        <end position="132"/>
    </location>
</feature>
<evidence type="ECO:0000313" key="3">
    <source>
        <dbReference type="Proteomes" id="UP000036403"/>
    </source>
</evidence>
<sequence>MHPSNNLLRVHIFANAPHMLKLARNHLLDHGFVYCGNIIDKKCFVLLLKLRVKDLTIAHKLTKQHLHVVGTGQQKVKFAAQLFSHSNAKVIKTCGKNGIAGFENWETLFYVLDLFDKWFDIFNSRTKYAKYAEAHAFGIEMEKQCKVLREMNKFITSMRVCGRNKLLPFQKGISLCCQSLPGLFKHLK</sequence>
<gene>
    <name evidence="2" type="ORF">RF55_11891</name>
</gene>
<name>A0A0J7KEK0_LASNI</name>
<dbReference type="EMBL" id="LBMM01008840">
    <property type="protein sequence ID" value="KMQ88596.1"/>
    <property type="molecule type" value="Genomic_DNA"/>
</dbReference>
<reference evidence="2 3" key="1">
    <citation type="submission" date="2015-04" db="EMBL/GenBank/DDBJ databases">
        <title>Lasius niger genome sequencing.</title>
        <authorList>
            <person name="Konorov E.A."/>
            <person name="Nikitin M.A."/>
            <person name="Kirill M.V."/>
            <person name="Chang P."/>
        </authorList>
    </citation>
    <scope>NUCLEOTIDE SEQUENCE [LARGE SCALE GENOMIC DNA]</scope>
    <source>
        <tissue evidence="2">Whole</tissue>
    </source>
</reference>